<comment type="cofactor">
    <cofactor evidence="1">
        <name>L-ascorbate</name>
        <dbReference type="ChEBI" id="CHEBI:38290"/>
    </cofactor>
</comment>
<dbReference type="AlphaFoldDB" id="A0AAD5RBW8"/>
<name>A0AAD5RBW8_PARTN</name>
<keyword evidence="5" id="KW-0560">Oxidoreductase</keyword>
<dbReference type="InterPro" id="IPR006620">
    <property type="entry name" value="Pro_4_hyd_alph"/>
</dbReference>
<dbReference type="GO" id="GO:0004656">
    <property type="term" value="F:procollagen-proline 4-dioxygenase activity"/>
    <property type="evidence" value="ECO:0007669"/>
    <property type="project" value="TreeGrafter"/>
</dbReference>
<evidence type="ECO:0000313" key="11">
    <source>
        <dbReference type="Proteomes" id="UP001196413"/>
    </source>
</evidence>
<evidence type="ECO:0000256" key="1">
    <source>
        <dbReference type="ARBA" id="ARBA00001961"/>
    </source>
</evidence>
<keyword evidence="2" id="KW-0479">Metal-binding</keyword>
<dbReference type="PROSITE" id="PS51471">
    <property type="entry name" value="FE2OG_OXY"/>
    <property type="match status" value="1"/>
</dbReference>
<comment type="caution">
    <text evidence="10">The sequence shown here is derived from an EMBL/GenBank/DDBJ whole genome shotgun (WGS) entry which is preliminary data.</text>
</comment>
<protein>
    <recommendedName>
        <fullName evidence="9">Fe2OG dioxygenase domain-containing protein</fullName>
    </recommendedName>
</protein>
<dbReference type="EMBL" id="JAHQIW010007094">
    <property type="protein sequence ID" value="KAJ1372104.1"/>
    <property type="molecule type" value="Genomic_DNA"/>
</dbReference>
<keyword evidence="8" id="KW-0732">Signal</keyword>
<dbReference type="PANTHER" id="PTHR10869">
    <property type="entry name" value="PROLYL 4-HYDROXYLASE ALPHA SUBUNIT"/>
    <property type="match status" value="1"/>
</dbReference>
<evidence type="ECO:0000256" key="3">
    <source>
        <dbReference type="ARBA" id="ARBA00022896"/>
    </source>
</evidence>
<dbReference type="GO" id="GO:0005783">
    <property type="term" value="C:endoplasmic reticulum"/>
    <property type="evidence" value="ECO:0007669"/>
    <property type="project" value="TreeGrafter"/>
</dbReference>
<keyword evidence="11" id="KW-1185">Reference proteome</keyword>
<feature type="region of interest" description="Disordered" evidence="7">
    <location>
        <begin position="22"/>
        <end position="56"/>
    </location>
</feature>
<dbReference type="InterPro" id="IPR045054">
    <property type="entry name" value="P4HA-like"/>
</dbReference>
<evidence type="ECO:0000256" key="6">
    <source>
        <dbReference type="ARBA" id="ARBA00023004"/>
    </source>
</evidence>
<keyword evidence="6" id="KW-0408">Iron</keyword>
<dbReference type="Gene3D" id="2.60.120.620">
    <property type="entry name" value="q2cbj1_9rhob like domain"/>
    <property type="match status" value="1"/>
</dbReference>
<dbReference type="GO" id="GO:0005506">
    <property type="term" value="F:iron ion binding"/>
    <property type="evidence" value="ECO:0007669"/>
    <property type="project" value="InterPro"/>
</dbReference>
<keyword evidence="4" id="KW-0223">Dioxygenase</keyword>
<evidence type="ECO:0000256" key="4">
    <source>
        <dbReference type="ARBA" id="ARBA00022964"/>
    </source>
</evidence>
<dbReference type="SMART" id="SM00702">
    <property type="entry name" value="P4Hc"/>
    <property type="match status" value="1"/>
</dbReference>
<dbReference type="Proteomes" id="UP001196413">
    <property type="component" value="Unassembled WGS sequence"/>
</dbReference>
<keyword evidence="3" id="KW-0847">Vitamin C</keyword>
<evidence type="ECO:0000256" key="5">
    <source>
        <dbReference type="ARBA" id="ARBA00023002"/>
    </source>
</evidence>
<evidence type="ECO:0000256" key="8">
    <source>
        <dbReference type="SAM" id="SignalP"/>
    </source>
</evidence>
<evidence type="ECO:0000313" key="10">
    <source>
        <dbReference type="EMBL" id="KAJ1372104.1"/>
    </source>
</evidence>
<dbReference type="InterPro" id="IPR005123">
    <property type="entry name" value="Oxoglu/Fe-dep_dioxygenase_dom"/>
</dbReference>
<evidence type="ECO:0000256" key="7">
    <source>
        <dbReference type="SAM" id="MobiDB-lite"/>
    </source>
</evidence>
<gene>
    <name evidence="10" type="ORF">KIN20_034173</name>
</gene>
<feature type="domain" description="Fe2OG dioxygenase" evidence="9">
    <location>
        <begin position="185"/>
        <end position="304"/>
    </location>
</feature>
<dbReference type="Pfam" id="PF13640">
    <property type="entry name" value="2OG-FeII_Oxy_3"/>
    <property type="match status" value="1"/>
</dbReference>
<reference evidence="10" key="1">
    <citation type="submission" date="2021-06" db="EMBL/GenBank/DDBJ databases">
        <title>Parelaphostrongylus tenuis whole genome reference sequence.</title>
        <authorList>
            <person name="Garwood T.J."/>
            <person name="Larsen P.A."/>
            <person name="Fountain-Jones N.M."/>
            <person name="Garbe J.R."/>
            <person name="Macchietto M.G."/>
            <person name="Kania S.A."/>
            <person name="Gerhold R.W."/>
            <person name="Richards J.E."/>
            <person name="Wolf T.M."/>
        </authorList>
    </citation>
    <scope>NUCLEOTIDE SEQUENCE</scope>
    <source>
        <strain evidence="10">MNPRO001-30</strain>
        <tissue evidence="10">Meninges</tissue>
    </source>
</reference>
<sequence>MKLLIWVLLLAAIVANAKNDNKKDVKKDDGAKINSEKKKDVKKTVDSTKKSDTSKNTEQKTKKRLWFDGKSEWGEKSLNLCYESQPLPIDYYCYQYYRNYEVVYVDPIAVNPIILVYRKFIPQKFVDDFLEDVYRKQNRTKKNKKNDENFMSQYMKTFKRRKANETLLSHTGRPGVARVFRRAQSLIQTLNFNNSGMWQVLSYQKGGHAAPHYDYITYSSPDQFSKTTRNYGNRFATFALTLKSADVGGETTFVLANLTVPTEPGDVLFFTNMNKDMLPAVGSAHAECPVESGEKITATLWLRPKDQELFYSYMQNDESFAYDLDKILAPKRDLYGMSPIYDVYVYQQLLMEQFAAQHAKKIAAENEAKAGKTGKAKKS</sequence>
<organism evidence="10 11">
    <name type="scientific">Parelaphostrongylus tenuis</name>
    <name type="common">Meningeal worm</name>
    <dbReference type="NCBI Taxonomy" id="148309"/>
    <lineage>
        <taxon>Eukaryota</taxon>
        <taxon>Metazoa</taxon>
        <taxon>Ecdysozoa</taxon>
        <taxon>Nematoda</taxon>
        <taxon>Chromadorea</taxon>
        <taxon>Rhabditida</taxon>
        <taxon>Rhabditina</taxon>
        <taxon>Rhabditomorpha</taxon>
        <taxon>Strongyloidea</taxon>
        <taxon>Metastrongylidae</taxon>
        <taxon>Parelaphostrongylus</taxon>
    </lineage>
</organism>
<dbReference type="PANTHER" id="PTHR10869:SF244">
    <property type="entry name" value="PROLYL 4-HYDROXYLASE SUBUNIT ALPHA-2"/>
    <property type="match status" value="1"/>
</dbReference>
<dbReference type="GO" id="GO:0031418">
    <property type="term" value="F:L-ascorbic acid binding"/>
    <property type="evidence" value="ECO:0007669"/>
    <property type="project" value="UniProtKB-KW"/>
</dbReference>
<dbReference type="InterPro" id="IPR044862">
    <property type="entry name" value="Pro_4_hyd_alph_FE2OG_OXY"/>
</dbReference>
<feature type="signal peptide" evidence="8">
    <location>
        <begin position="1"/>
        <end position="17"/>
    </location>
</feature>
<evidence type="ECO:0000256" key="2">
    <source>
        <dbReference type="ARBA" id="ARBA00022723"/>
    </source>
</evidence>
<evidence type="ECO:0000259" key="9">
    <source>
        <dbReference type="PROSITE" id="PS51471"/>
    </source>
</evidence>
<feature type="chain" id="PRO_5042204895" description="Fe2OG dioxygenase domain-containing protein" evidence="8">
    <location>
        <begin position="18"/>
        <end position="379"/>
    </location>
</feature>
<accession>A0AAD5RBW8</accession>
<proteinExistence type="predicted"/>